<feature type="region of interest" description="Disordered" evidence="1">
    <location>
        <begin position="16"/>
        <end position="40"/>
    </location>
</feature>
<protein>
    <submittedName>
        <fullName evidence="2">Uncharacterized protein</fullName>
    </submittedName>
</protein>
<reference evidence="2 3" key="1">
    <citation type="journal article" date="2009" name="Nature">
        <title>The Sorghum bicolor genome and the diversification of grasses.</title>
        <authorList>
            <person name="Paterson A.H."/>
            <person name="Bowers J.E."/>
            <person name="Bruggmann R."/>
            <person name="Dubchak I."/>
            <person name="Grimwood J."/>
            <person name="Gundlach H."/>
            <person name="Haberer G."/>
            <person name="Hellsten U."/>
            <person name="Mitros T."/>
            <person name="Poliakov A."/>
            <person name="Schmutz J."/>
            <person name="Spannagl M."/>
            <person name="Tang H."/>
            <person name="Wang X."/>
            <person name="Wicker T."/>
            <person name="Bharti A.K."/>
            <person name="Chapman J."/>
            <person name="Feltus F.A."/>
            <person name="Gowik U."/>
            <person name="Grigoriev I.V."/>
            <person name="Lyons E."/>
            <person name="Maher C.A."/>
            <person name="Martis M."/>
            <person name="Narechania A."/>
            <person name="Otillar R.P."/>
            <person name="Penning B.W."/>
            <person name="Salamov A.A."/>
            <person name="Wang Y."/>
            <person name="Zhang L."/>
            <person name="Carpita N.C."/>
            <person name="Freeling M."/>
            <person name="Gingle A.R."/>
            <person name="Hash C.T."/>
            <person name="Keller B."/>
            <person name="Klein P."/>
            <person name="Kresovich S."/>
            <person name="McCann M.C."/>
            <person name="Ming R."/>
            <person name="Peterson D.G."/>
            <person name="Mehboob-ur-Rahman"/>
            <person name="Ware D."/>
            <person name="Westhoff P."/>
            <person name="Mayer K.F."/>
            <person name="Messing J."/>
            <person name="Rokhsar D.S."/>
        </authorList>
    </citation>
    <scope>NUCLEOTIDE SEQUENCE [LARGE SCALE GENOMIC DNA]</scope>
    <source>
        <strain evidence="3">cv. BTx623</strain>
    </source>
</reference>
<dbReference type="InParanoid" id="A0A1Z5R1S3"/>
<gene>
    <name evidence="2" type="ORF">SORBI_3009G087850</name>
</gene>
<accession>A0A1Z5R1S3</accession>
<evidence type="ECO:0000256" key="1">
    <source>
        <dbReference type="SAM" id="MobiDB-lite"/>
    </source>
</evidence>
<evidence type="ECO:0000313" key="2">
    <source>
        <dbReference type="EMBL" id="OQU77690.1"/>
    </source>
</evidence>
<proteinExistence type="predicted"/>
<dbReference type="AlphaFoldDB" id="A0A1Z5R1S3"/>
<feature type="compositionally biased region" description="Polar residues" evidence="1">
    <location>
        <begin position="25"/>
        <end position="40"/>
    </location>
</feature>
<reference evidence="3" key="2">
    <citation type="journal article" date="2018" name="Plant J.">
        <title>The Sorghum bicolor reference genome: improved assembly, gene annotations, a transcriptome atlas, and signatures of genome organization.</title>
        <authorList>
            <person name="McCormick R.F."/>
            <person name="Truong S.K."/>
            <person name="Sreedasyam A."/>
            <person name="Jenkins J."/>
            <person name="Shu S."/>
            <person name="Sims D."/>
            <person name="Kennedy M."/>
            <person name="Amirebrahimi M."/>
            <person name="Weers B.D."/>
            <person name="McKinley B."/>
            <person name="Mattison A."/>
            <person name="Morishige D.T."/>
            <person name="Grimwood J."/>
            <person name="Schmutz J."/>
            <person name="Mullet J.E."/>
        </authorList>
    </citation>
    <scope>NUCLEOTIDE SEQUENCE [LARGE SCALE GENOMIC DNA]</scope>
    <source>
        <strain evidence="3">cv. BTx623</strain>
    </source>
</reference>
<sequence>MVQLALKGGSLWLGNRNRQKKTNHQRPFSSVTSHTTTRFGNGNGVTRGRCFILTCSCGVHRLRGVLRPQRILVVGFSYLGIVDDIGL</sequence>
<keyword evidence="3" id="KW-1185">Reference proteome</keyword>
<dbReference type="Proteomes" id="UP000000768">
    <property type="component" value="Chromosome 9"/>
</dbReference>
<dbReference type="Gramene" id="OQU77690">
    <property type="protein sequence ID" value="OQU77690"/>
    <property type="gene ID" value="SORBI_3009G087850"/>
</dbReference>
<evidence type="ECO:0000313" key="3">
    <source>
        <dbReference type="Proteomes" id="UP000000768"/>
    </source>
</evidence>
<organism evidence="2 3">
    <name type="scientific">Sorghum bicolor</name>
    <name type="common">Sorghum</name>
    <name type="synonym">Sorghum vulgare</name>
    <dbReference type="NCBI Taxonomy" id="4558"/>
    <lineage>
        <taxon>Eukaryota</taxon>
        <taxon>Viridiplantae</taxon>
        <taxon>Streptophyta</taxon>
        <taxon>Embryophyta</taxon>
        <taxon>Tracheophyta</taxon>
        <taxon>Spermatophyta</taxon>
        <taxon>Magnoliopsida</taxon>
        <taxon>Liliopsida</taxon>
        <taxon>Poales</taxon>
        <taxon>Poaceae</taxon>
        <taxon>PACMAD clade</taxon>
        <taxon>Panicoideae</taxon>
        <taxon>Andropogonodae</taxon>
        <taxon>Andropogoneae</taxon>
        <taxon>Sorghinae</taxon>
        <taxon>Sorghum</taxon>
    </lineage>
</organism>
<name>A0A1Z5R1S3_SORBI</name>
<dbReference type="EMBL" id="CM000768">
    <property type="protein sequence ID" value="OQU77690.1"/>
    <property type="molecule type" value="Genomic_DNA"/>
</dbReference>